<dbReference type="GeneID" id="2657881"/>
<comment type="induction">
    <text evidence="1">Expressed in the late phase of the viral replicative cycle.</text>
</comment>
<dbReference type="InterPro" id="IPR034698">
    <property type="entry name" value="GP6_T4"/>
</dbReference>
<proteinExistence type="evidence at transcript level"/>
<dbReference type="GO" id="GO:0098003">
    <property type="term" value="P:viral tail assembly"/>
    <property type="evidence" value="ECO:0007669"/>
    <property type="project" value="UniProtKB-KW"/>
</dbReference>
<comment type="subunit">
    <text evidence="1">Homodimer; each gp6 molecule in the ring interacts with its two neighbors, forming an N-terminal dimer with one and a C-terminal dimer with the other.</text>
</comment>
<keyword evidence="1" id="KW-1245">Viral tail assembly</keyword>
<feature type="domain" description="Baseplate structural protein gp6 C-terminal" evidence="3">
    <location>
        <begin position="339"/>
        <end position="406"/>
    </location>
</feature>
<comment type="subcellular location">
    <subcellularLocation>
        <location evidence="1">Virion</location>
    </subcellularLocation>
    <text evidence="1">12 copies of gp6 form a continuous ring that makes up most of the inner baseplate.</text>
</comment>
<dbReference type="EMBL" id="AY266303">
    <property type="protein sequence ID" value="AAQ17865.1"/>
    <property type="molecule type" value="Genomic_DNA"/>
</dbReference>
<reference evidence="7 8" key="1">
    <citation type="journal article" date="2001" name="J. Bacteriol.">
        <title>Phylogeny of the major head and tail genes of the wide-ranging T4-type bacteriophages.</title>
        <authorList>
            <person name="Tetart F."/>
            <person name="Desplats C."/>
            <person name="Kutateladze M."/>
            <person name="Monod C."/>
            <person name="Ackermann H.W."/>
            <person name="Krisch H.M."/>
        </authorList>
    </citation>
    <scope>NUCLEOTIDE SEQUENCE</scope>
</reference>
<name>Q76YN1_9CAUD</name>
<comment type="function">
    <text evidence="1">Baseplate protein that is located next to the tail tube (inner baseplate). Involved in the tail assembly. Involved in sheath contraction.</text>
</comment>
<dbReference type="RefSeq" id="NP_944088.1">
    <property type="nucleotide sequence ID" value="NC_005260.1"/>
</dbReference>
<dbReference type="Pfam" id="PF21472">
    <property type="entry name" value="gp6_C-domII"/>
    <property type="match status" value="1"/>
</dbReference>
<keyword evidence="1" id="KW-1188">Viral release from host cell</keyword>
<feature type="domain" description="Baseplate wedge protein gp6 C-terminal" evidence="6">
    <location>
        <begin position="410"/>
        <end position="485"/>
    </location>
</feature>
<dbReference type="Gene3D" id="3.30.300.200">
    <property type="match status" value="1"/>
</dbReference>
<dbReference type="Pfam" id="PF21379">
    <property type="entry name" value="Gp6-like_1st"/>
    <property type="match status" value="1"/>
</dbReference>
<dbReference type="InterPro" id="IPR049029">
    <property type="entry name" value="Gp6_II_1st"/>
</dbReference>
<dbReference type="KEGG" id="vg:2657881"/>
<accession>Q76YN1</accession>
<evidence type="ECO:0000259" key="4">
    <source>
        <dbReference type="Pfam" id="PF21472"/>
    </source>
</evidence>
<dbReference type="Pfam" id="PF21387">
    <property type="entry name" value="Gp6_C-I"/>
    <property type="match status" value="1"/>
</dbReference>
<dbReference type="InterPro" id="IPR049028">
    <property type="entry name" value="gp6_C-II"/>
</dbReference>
<comment type="similarity">
    <text evidence="1">Belongs to the T4likevirus baseplate wedge protein gp6 family.</text>
</comment>
<dbReference type="OrthoDB" id="668at10239"/>
<evidence type="ECO:0000259" key="5">
    <source>
        <dbReference type="Pfam" id="PF21515"/>
    </source>
</evidence>
<dbReference type="Pfam" id="PF21515">
    <property type="entry name" value="Gp6_2nd"/>
    <property type="match status" value="1"/>
</dbReference>
<keyword evidence="8" id="KW-1185">Reference proteome</keyword>
<dbReference type="Pfam" id="PF21871">
    <property type="entry name" value="Gp6_C-III"/>
    <property type="match status" value="1"/>
</dbReference>
<feature type="domain" description="Baseplate wedge protein gp6-like N-terminal helical" evidence="2">
    <location>
        <begin position="18"/>
        <end position="91"/>
    </location>
</feature>
<evidence type="ECO:0000313" key="7">
    <source>
        <dbReference type="EMBL" id="AAQ17865.1"/>
    </source>
</evidence>
<dbReference type="InterPro" id="IPR049027">
    <property type="entry name" value="Gp6_C-I"/>
</dbReference>
<dbReference type="HAMAP" id="MF_04102">
    <property type="entry name" value="BP06_T4"/>
    <property type="match status" value="1"/>
</dbReference>
<feature type="domain" description="Baseplate structural protein gp6 C-terminal" evidence="4">
    <location>
        <begin position="493"/>
        <end position="607"/>
    </location>
</feature>
<evidence type="ECO:0000259" key="2">
    <source>
        <dbReference type="Pfam" id="PF21379"/>
    </source>
</evidence>
<feature type="domain" description="Baseplate wedge protein gp6" evidence="5">
    <location>
        <begin position="116"/>
        <end position="164"/>
    </location>
</feature>
<evidence type="ECO:0000259" key="6">
    <source>
        <dbReference type="Pfam" id="PF21871"/>
    </source>
</evidence>
<keyword evidence="1" id="KW-1226">Viral baseplate protein</keyword>
<evidence type="ECO:0000313" key="8">
    <source>
        <dbReference type="Proteomes" id="UP000002555"/>
    </source>
</evidence>
<dbReference type="InterPro" id="IPR049026">
    <property type="entry name" value="Gp6-like_N"/>
</dbReference>
<dbReference type="GO" id="GO:0098025">
    <property type="term" value="C:virus tail, baseplate"/>
    <property type="evidence" value="ECO:0007669"/>
    <property type="project" value="UniProtKB-UniRule"/>
</dbReference>
<protein>
    <recommendedName>
        <fullName evidence="1">Baseplate wedge protein gp6</fullName>
    </recommendedName>
</protein>
<evidence type="ECO:0000259" key="3">
    <source>
        <dbReference type="Pfam" id="PF21387"/>
    </source>
</evidence>
<keyword evidence="1" id="KW-1227">Viral tail protein</keyword>
<organism evidence="7 8">
    <name type="scientific">Aeromonas phage Aeh1</name>
    <dbReference type="NCBI Taxonomy" id="2880362"/>
    <lineage>
        <taxon>Viruses</taxon>
        <taxon>Duplodnaviria</taxon>
        <taxon>Heunggongvirae</taxon>
        <taxon>Uroviricota</taxon>
        <taxon>Caudoviricetes</taxon>
        <taxon>Pantevenvirales</taxon>
        <taxon>Straboviridae</taxon>
        <taxon>Cinqassovirus</taxon>
        <taxon>Cinqassovirus aeh1</taxon>
    </lineage>
</organism>
<gene>
    <name evidence="7" type="primary">6</name>
</gene>
<dbReference type="InterPro" id="IPR054065">
    <property type="entry name" value="Gp6_C-III"/>
</dbReference>
<dbReference type="Proteomes" id="UP000002555">
    <property type="component" value="Segment"/>
</dbReference>
<sequence length="651" mass="72902">MANKINAVDLPKDFTGASFEQIKIKLIRWLQNQDEFKDYNFAGSRLSVLTDLLAYATLYIQQFGNAAVFESFLRLAQLRSSVVQHVQDQGYLPSTASASGTTVRFTGYYSPIESSPISITIPRGTKFTGSIENIDFYDYVTWDDVQVIRGINNRYITDLALKQGRIIRQEMIYQKDSIIEINDTSIDRNYVRVYVDGAPWTDWTTKPLVSVGGTSTVFYQRETIDGYTEIFFGEGEKVIKANGQLSSSFVGGLKPSVGSTIVIEYLTTDGKAANGCRNFAYVDTIPNIVVERIDENPTALLGKDDPNYTGAAGGGGEEDIERLRELGPIMRETQRRAVTRSDYEAFVNYRFGNIVQAVQCYTDSEKPGYAFIAIKPKDGLYLTTVQKEDIQNFLREYNVATITPVVHSPNYLYVKSNVKVTYAMNNLSQTEEWLQGKVLDAIDRYYIEEVEIFNKGFYTSKLNGRIDDSDISILGTTTDIGLVREIENFYSSPMIGIKYLNKIAEGSVYSSDIKYTPRAGTSYNIHYVGTRKNNVAFNGVVNRDAGITLVGPFAAGDVTGVTAYTGTDFDRKVIDGRSLYYAVGEVDYVSDEISFNLGVLNQNIDKFSSAYIELHATPVEDNIYTSDGTMIVFENNLRPQYTTIQMEAVVR</sequence>
<evidence type="ECO:0000256" key="1">
    <source>
        <dbReference type="HAMAP-Rule" id="MF_04102"/>
    </source>
</evidence>
<keyword evidence="1" id="KW-0946">Virion</keyword>